<dbReference type="InterPro" id="IPR036259">
    <property type="entry name" value="MFS_trans_sf"/>
</dbReference>
<feature type="domain" description="Major facilitator superfamily (MFS) profile" evidence="6">
    <location>
        <begin position="27"/>
        <end position="454"/>
    </location>
</feature>
<feature type="transmembrane region" description="Helical" evidence="5">
    <location>
        <begin position="67"/>
        <end position="85"/>
    </location>
</feature>
<accession>A0A9R1TG51</accession>
<dbReference type="InterPro" id="IPR011701">
    <property type="entry name" value="MFS"/>
</dbReference>
<evidence type="ECO:0000313" key="11">
    <source>
        <dbReference type="RefSeq" id="XP_011308740.1"/>
    </source>
</evidence>
<dbReference type="SUPFAM" id="SSF103473">
    <property type="entry name" value="MFS general substrate transporter"/>
    <property type="match status" value="1"/>
</dbReference>
<dbReference type="InterPro" id="IPR020846">
    <property type="entry name" value="MFS_dom"/>
</dbReference>
<dbReference type="PROSITE" id="PS50850">
    <property type="entry name" value="MFS"/>
    <property type="match status" value="1"/>
</dbReference>
<feature type="transmembrane region" description="Helical" evidence="5">
    <location>
        <begin position="430"/>
        <end position="449"/>
    </location>
</feature>
<keyword evidence="4 5" id="KW-0472">Membrane</keyword>
<accession>A0A0C9RBW9</accession>
<feature type="transmembrane region" description="Helical" evidence="5">
    <location>
        <begin position="303"/>
        <end position="324"/>
    </location>
</feature>
<dbReference type="RefSeq" id="XP_011308740.1">
    <property type="nucleotide sequence ID" value="XM_011310438.1"/>
</dbReference>
<feature type="transmembrane region" description="Helical" evidence="5">
    <location>
        <begin position="393"/>
        <end position="418"/>
    </location>
</feature>
<dbReference type="EMBL" id="GBYB01010622">
    <property type="protein sequence ID" value="JAG80389.1"/>
    <property type="molecule type" value="Transcribed_RNA"/>
</dbReference>
<feature type="transmembrane region" description="Helical" evidence="5">
    <location>
        <begin position="97"/>
        <end position="115"/>
    </location>
</feature>
<feature type="transmembrane region" description="Helical" evidence="5">
    <location>
        <begin position="189"/>
        <end position="208"/>
    </location>
</feature>
<dbReference type="OrthoDB" id="2985014at2759"/>
<evidence type="ECO:0000256" key="3">
    <source>
        <dbReference type="ARBA" id="ARBA00022989"/>
    </source>
</evidence>
<evidence type="ECO:0000256" key="1">
    <source>
        <dbReference type="ARBA" id="ARBA00004141"/>
    </source>
</evidence>
<dbReference type="AlphaFoldDB" id="A0A0C9RBW9"/>
<proteinExistence type="predicted"/>
<feature type="transmembrane region" description="Helical" evidence="5">
    <location>
        <begin position="362"/>
        <end position="381"/>
    </location>
</feature>
<dbReference type="GO" id="GO:0006820">
    <property type="term" value="P:monoatomic anion transport"/>
    <property type="evidence" value="ECO:0007669"/>
    <property type="project" value="TreeGrafter"/>
</dbReference>
<sequence length="481" mass="52239">MSLPKSDSDTPKESSPRGFGVRHCQCILLFLSYGIAYTTRTCLSLVIVGIKEEQESFQQDVLTQGQVGVILSSFLWGYAIAQIPIGHMTRIWSAKMILVIGLLISGVFSILSPVIFERGGWVYLCVSRIIMGLCQACLPPCCHTLLSKWAPPRERGRICSVVFSGATFGTLIAPPISGVLIAADGWRSPFYVFGVGAVVSAVILLIAGSDSPATAVGKFCCGISEAERKYIESSLGLCEEKTTGERQTSKTPWRAILTNAPFWALLTVHCGYKWGHYMLLTEMPIYMDGVLGFNIKENGVKSALPYIALLLLTIPVSCFSDWSEKKGVSRGFSRKLCNTIGQWGQGLALIGIVFVTPGDTTVPVLLLIVAVGLAAPTMCGYQINHMDLSLDYAGLLVSITNAVSSIAGLLAPLVVGIIVTDSHDIEQWKIIFLISGGIYFVGNFIFILFGSGETQQWNNSEDRGEFNNEKFRSRISSIDSS</sequence>
<evidence type="ECO:0000313" key="10">
    <source>
        <dbReference type="Proteomes" id="UP000694866"/>
    </source>
</evidence>
<evidence type="ECO:0000313" key="7">
    <source>
        <dbReference type="EMBL" id="JAG80389.1"/>
    </source>
</evidence>
<dbReference type="Gene3D" id="1.20.1250.20">
    <property type="entry name" value="MFS general substrate transporter like domains"/>
    <property type="match status" value="2"/>
</dbReference>
<reference evidence="7" key="1">
    <citation type="submission" date="2015-01" db="EMBL/GenBank/DDBJ databases">
        <title>Transcriptome Assembly of Fopius arisanus.</title>
        <authorList>
            <person name="Geib S."/>
        </authorList>
    </citation>
    <scope>NUCLEOTIDE SEQUENCE</scope>
</reference>
<dbReference type="EMBL" id="GBYB01010623">
    <property type="protein sequence ID" value="JAG80390.1"/>
    <property type="molecule type" value="Transcribed_RNA"/>
</dbReference>
<evidence type="ECO:0000256" key="2">
    <source>
        <dbReference type="ARBA" id="ARBA00022692"/>
    </source>
</evidence>
<dbReference type="PANTHER" id="PTHR11662">
    <property type="entry name" value="SOLUTE CARRIER FAMILY 17"/>
    <property type="match status" value="1"/>
</dbReference>
<dbReference type="GeneID" id="105269864"/>
<evidence type="ECO:0000313" key="9">
    <source>
        <dbReference type="EMBL" id="JAG80391.1"/>
    </source>
</evidence>
<reference evidence="11" key="2">
    <citation type="submission" date="2025-04" db="UniProtKB">
        <authorList>
            <consortium name="RefSeq"/>
        </authorList>
    </citation>
    <scope>IDENTIFICATION</scope>
    <source>
        <strain evidence="11">USDA-PBARC FA_bdor</strain>
        <tissue evidence="11">Whole organism</tissue>
    </source>
</reference>
<keyword evidence="3 5" id="KW-1133">Transmembrane helix</keyword>
<dbReference type="KEGG" id="fas:105269864"/>
<evidence type="ECO:0000256" key="5">
    <source>
        <dbReference type="SAM" id="Phobius"/>
    </source>
</evidence>
<keyword evidence="10" id="KW-1185">Reference proteome</keyword>
<dbReference type="EMBL" id="GBYB01010624">
    <property type="protein sequence ID" value="JAG80391.1"/>
    <property type="molecule type" value="Transcribed_RNA"/>
</dbReference>
<keyword evidence="2 5" id="KW-0812">Transmembrane</keyword>
<feature type="transmembrane region" description="Helical" evidence="5">
    <location>
        <begin position="26"/>
        <end position="47"/>
    </location>
</feature>
<feature type="transmembrane region" description="Helical" evidence="5">
    <location>
        <begin position="158"/>
        <end position="183"/>
    </location>
</feature>
<organism evidence="7">
    <name type="scientific">Fopius arisanus</name>
    <dbReference type="NCBI Taxonomy" id="64838"/>
    <lineage>
        <taxon>Eukaryota</taxon>
        <taxon>Metazoa</taxon>
        <taxon>Ecdysozoa</taxon>
        <taxon>Arthropoda</taxon>
        <taxon>Hexapoda</taxon>
        <taxon>Insecta</taxon>
        <taxon>Pterygota</taxon>
        <taxon>Neoptera</taxon>
        <taxon>Endopterygota</taxon>
        <taxon>Hymenoptera</taxon>
        <taxon>Apocrita</taxon>
        <taxon>Ichneumonoidea</taxon>
        <taxon>Braconidae</taxon>
        <taxon>Opiinae</taxon>
        <taxon>Fopius</taxon>
    </lineage>
</organism>
<dbReference type="FunFam" id="1.20.1250.20:FF:000532">
    <property type="entry name" value="SLC (SoLute Carrier) homolog"/>
    <property type="match status" value="1"/>
</dbReference>
<gene>
    <name evidence="7" type="primary">Picot_9</name>
    <name evidence="11" type="synonym">LOC105269864</name>
    <name evidence="9" type="synonym">Picot_15</name>
    <name evidence="8" type="synonym">Picot_19</name>
    <name evidence="7" type="ORF">g.22750</name>
    <name evidence="8" type="ORF">g.22763</name>
    <name evidence="9" type="ORF">g.22766</name>
</gene>
<dbReference type="PANTHER" id="PTHR11662:SF280">
    <property type="entry name" value="FI21844P1-RELATED"/>
    <property type="match status" value="1"/>
</dbReference>
<dbReference type="InterPro" id="IPR050382">
    <property type="entry name" value="MFS_Na/Anion_cotransporter"/>
</dbReference>
<evidence type="ECO:0000313" key="8">
    <source>
        <dbReference type="EMBL" id="JAG80390.1"/>
    </source>
</evidence>
<comment type="subcellular location">
    <subcellularLocation>
        <location evidence="1">Membrane</location>
        <topology evidence="1">Multi-pass membrane protein</topology>
    </subcellularLocation>
</comment>
<evidence type="ECO:0000256" key="4">
    <source>
        <dbReference type="ARBA" id="ARBA00023136"/>
    </source>
</evidence>
<dbReference type="GO" id="GO:0022857">
    <property type="term" value="F:transmembrane transporter activity"/>
    <property type="evidence" value="ECO:0007669"/>
    <property type="project" value="InterPro"/>
</dbReference>
<dbReference type="Pfam" id="PF07690">
    <property type="entry name" value="MFS_1"/>
    <property type="match status" value="1"/>
</dbReference>
<protein>
    <submittedName>
        <fullName evidence="11">Inorganic phosphate cotransporter</fullName>
    </submittedName>
    <submittedName>
        <fullName evidence="9">Picot_15 protein</fullName>
    </submittedName>
    <submittedName>
        <fullName evidence="8">Picot_19 protein</fullName>
    </submittedName>
    <submittedName>
        <fullName evidence="7">Picot_9 protein</fullName>
    </submittedName>
</protein>
<evidence type="ECO:0000259" key="6">
    <source>
        <dbReference type="PROSITE" id="PS50850"/>
    </source>
</evidence>
<dbReference type="Proteomes" id="UP000694866">
    <property type="component" value="Unplaced"/>
</dbReference>
<dbReference type="GO" id="GO:0016020">
    <property type="term" value="C:membrane"/>
    <property type="evidence" value="ECO:0007669"/>
    <property type="project" value="UniProtKB-SubCell"/>
</dbReference>
<feature type="transmembrane region" description="Helical" evidence="5">
    <location>
        <begin position="336"/>
        <end position="356"/>
    </location>
</feature>
<name>A0A0C9RBW9_9HYME</name>